<keyword evidence="14" id="KW-1185">Reference proteome</keyword>
<dbReference type="GO" id="GO:0016491">
    <property type="term" value="F:oxidoreductase activity"/>
    <property type="evidence" value="ECO:0007669"/>
    <property type="project" value="UniProtKB-KW"/>
</dbReference>
<dbReference type="PANTHER" id="PTHR35457">
    <property type="entry name" value="HEME A SYNTHASE"/>
    <property type="match status" value="1"/>
</dbReference>
<evidence type="ECO:0000256" key="7">
    <source>
        <dbReference type="ARBA" id="ARBA00023004"/>
    </source>
</evidence>
<dbReference type="GO" id="GO:0016020">
    <property type="term" value="C:membrane"/>
    <property type="evidence" value="ECO:0007669"/>
    <property type="project" value="UniProtKB-SubCell"/>
</dbReference>
<organism evidence="13 14">
    <name type="scientific">Koribacter versatilis (strain Ellin345)</name>
    <dbReference type="NCBI Taxonomy" id="204669"/>
    <lineage>
        <taxon>Bacteria</taxon>
        <taxon>Pseudomonadati</taxon>
        <taxon>Acidobacteriota</taxon>
        <taxon>Terriglobia</taxon>
        <taxon>Terriglobales</taxon>
        <taxon>Candidatus Korobacteraceae</taxon>
        <taxon>Candidatus Korobacter</taxon>
    </lineage>
</organism>
<comment type="pathway">
    <text evidence="11">Porphyrin-containing compound metabolism.</text>
</comment>
<evidence type="ECO:0000256" key="2">
    <source>
        <dbReference type="ARBA" id="ARBA00022475"/>
    </source>
</evidence>
<feature type="transmembrane region" description="Helical" evidence="12">
    <location>
        <begin position="181"/>
        <end position="203"/>
    </location>
</feature>
<evidence type="ECO:0000256" key="6">
    <source>
        <dbReference type="ARBA" id="ARBA00023002"/>
    </source>
</evidence>
<keyword evidence="5 12" id="KW-1133">Transmembrane helix</keyword>
<evidence type="ECO:0000256" key="11">
    <source>
        <dbReference type="ARBA" id="ARBA00023444"/>
    </source>
</evidence>
<feature type="transmembrane region" description="Helical" evidence="12">
    <location>
        <begin position="223"/>
        <end position="247"/>
    </location>
</feature>
<dbReference type="EMBL" id="CP000360">
    <property type="protein sequence ID" value="ABF39345.1"/>
    <property type="molecule type" value="Genomic_DNA"/>
</dbReference>
<feature type="transmembrane region" description="Helical" evidence="12">
    <location>
        <begin position="113"/>
        <end position="133"/>
    </location>
</feature>
<evidence type="ECO:0000256" key="8">
    <source>
        <dbReference type="ARBA" id="ARBA00023133"/>
    </source>
</evidence>
<keyword evidence="10" id="KW-1015">Disulfide bond</keyword>
<dbReference type="KEGG" id="aba:Acid345_0340"/>
<comment type="subcellular location">
    <subcellularLocation>
        <location evidence="1">Membrane</location>
        <topology evidence="1">Multi-pass membrane protein</topology>
    </subcellularLocation>
</comment>
<evidence type="ECO:0000256" key="3">
    <source>
        <dbReference type="ARBA" id="ARBA00022692"/>
    </source>
</evidence>
<name>Q1IUV5_KORVE</name>
<dbReference type="GO" id="GO:0046872">
    <property type="term" value="F:metal ion binding"/>
    <property type="evidence" value="ECO:0007669"/>
    <property type="project" value="UniProtKB-KW"/>
</dbReference>
<dbReference type="eggNOG" id="COG1612">
    <property type="taxonomic scope" value="Bacteria"/>
</dbReference>
<evidence type="ECO:0000313" key="14">
    <source>
        <dbReference type="Proteomes" id="UP000002432"/>
    </source>
</evidence>
<feature type="transmembrane region" description="Helical" evidence="12">
    <location>
        <begin position="259"/>
        <end position="279"/>
    </location>
</feature>
<keyword evidence="2" id="KW-1003">Cell membrane</keyword>
<dbReference type="GO" id="GO:0006784">
    <property type="term" value="P:heme A biosynthetic process"/>
    <property type="evidence" value="ECO:0007669"/>
    <property type="project" value="InterPro"/>
</dbReference>
<evidence type="ECO:0000256" key="5">
    <source>
        <dbReference type="ARBA" id="ARBA00022989"/>
    </source>
</evidence>
<dbReference type="EnsemblBacteria" id="ABF39345">
    <property type="protein sequence ID" value="ABF39345"/>
    <property type="gene ID" value="Acid345_0340"/>
</dbReference>
<dbReference type="PANTHER" id="PTHR35457:SF1">
    <property type="entry name" value="HEME A SYNTHASE"/>
    <property type="match status" value="1"/>
</dbReference>
<dbReference type="Pfam" id="PF02628">
    <property type="entry name" value="COX15-CtaA"/>
    <property type="match status" value="1"/>
</dbReference>
<evidence type="ECO:0000256" key="1">
    <source>
        <dbReference type="ARBA" id="ARBA00004141"/>
    </source>
</evidence>
<keyword evidence="6" id="KW-0560">Oxidoreductase</keyword>
<sequence length="319" mass="33998">MVYPYFMATTAVVAPPSTAVRRITQFAWGTLAYNIAVIVWGAYVRATGAGAGCGNHWPLCNGEVIPRGARIETLIEFSHRASSGIAAILVLALLVLCWRALPKRHPARVMAVAAAFLMLSEALLGAMLVKLALVAQDKSAMRAISLPIHSTNTMLLLAAIAATAVWLPLDGSSVRWNTKRLWLTIAALAMLLITAAAGVIAALGDTLFPNATISADFSPTSHFLIRLRILHPALALLSTIIVAVFVSLTTRTHERAKRFAGLVGIAIVTQLFLGIMNIALQAPVWLQMLHLGVADLVWIGTVLVAAESLVSAENFSLLA</sequence>
<evidence type="ECO:0000256" key="9">
    <source>
        <dbReference type="ARBA" id="ARBA00023136"/>
    </source>
</evidence>
<dbReference type="OrthoDB" id="9816428at2"/>
<evidence type="ECO:0000256" key="12">
    <source>
        <dbReference type="SAM" id="Phobius"/>
    </source>
</evidence>
<keyword evidence="3 12" id="KW-0812">Transmembrane</keyword>
<keyword evidence="9 12" id="KW-0472">Membrane</keyword>
<gene>
    <name evidence="13" type="ordered locus">Acid345_0340</name>
</gene>
<feature type="transmembrane region" description="Helical" evidence="12">
    <location>
        <begin position="153"/>
        <end position="169"/>
    </location>
</feature>
<keyword evidence="8" id="KW-0350">Heme biosynthesis</keyword>
<evidence type="ECO:0000256" key="4">
    <source>
        <dbReference type="ARBA" id="ARBA00022723"/>
    </source>
</evidence>
<dbReference type="AlphaFoldDB" id="Q1IUV5"/>
<keyword evidence="7" id="KW-0408">Iron</keyword>
<keyword evidence="4" id="KW-0479">Metal-binding</keyword>
<proteinExistence type="predicted"/>
<reference evidence="13 14" key="1">
    <citation type="journal article" date="2009" name="Appl. Environ. Microbiol.">
        <title>Three genomes from the phylum Acidobacteria provide insight into the lifestyles of these microorganisms in soils.</title>
        <authorList>
            <person name="Ward N.L."/>
            <person name="Challacombe J.F."/>
            <person name="Janssen P.H."/>
            <person name="Henrissat B."/>
            <person name="Coutinho P.M."/>
            <person name="Wu M."/>
            <person name="Xie G."/>
            <person name="Haft D.H."/>
            <person name="Sait M."/>
            <person name="Badger J."/>
            <person name="Barabote R.D."/>
            <person name="Bradley B."/>
            <person name="Brettin T.S."/>
            <person name="Brinkac L.M."/>
            <person name="Bruce D."/>
            <person name="Creasy T."/>
            <person name="Daugherty S.C."/>
            <person name="Davidsen T.M."/>
            <person name="DeBoy R.T."/>
            <person name="Detter J.C."/>
            <person name="Dodson R.J."/>
            <person name="Durkin A.S."/>
            <person name="Ganapathy A."/>
            <person name="Gwinn-Giglio M."/>
            <person name="Han C.S."/>
            <person name="Khouri H."/>
            <person name="Kiss H."/>
            <person name="Kothari S.P."/>
            <person name="Madupu R."/>
            <person name="Nelson K.E."/>
            <person name="Nelson W.C."/>
            <person name="Paulsen I."/>
            <person name="Penn K."/>
            <person name="Ren Q."/>
            <person name="Rosovitz M.J."/>
            <person name="Selengut J.D."/>
            <person name="Shrivastava S."/>
            <person name="Sullivan S.A."/>
            <person name="Tapia R."/>
            <person name="Thompson L.S."/>
            <person name="Watkins K.L."/>
            <person name="Yang Q."/>
            <person name="Yu C."/>
            <person name="Zafar N."/>
            <person name="Zhou L."/>
            <person name="Kuske C.R."/>
        </authorList>
    </citation>
    <scope>NUCLEOTIDE SEQUENCE [LARGE SCALE GENOMIC DNA]</scope>
    <source>
        <strain evidence="13 14">Ellin345</strain>
    </source>
</reference>
<dbReference type="InterPro" id="IPR050450">
    <property type="entry name" value="COX15/CtaA_HemeA_synthase"/>
</dbReference>
<accession>Q1IUV5</accession>
<evidence type="ECO:0000256" key="10">
    <source>
        <dbReference type="ARBA" id="ARBA00023157"/>
    </source>
</evidence>
<dbReference type="HOGENOM" id="CLU_053655_0_0_0"/>
<feature type="transmembrane region" description="Helical" evidence="12">
    <location>
        <begin position="81"/>
        <end position="101"/>
    </location>
</feature>
<dbReference type="Proteomes" id="UP000002432">
    <property type="component" value="Chromosome"/>
</dbReference>
<evidence type="ECO:0000313" key="13">
    <source>
        <dbReference type="EMBL" id="ABF39345.1"/>
    </source>
</evidence>
<dbReference type="InterPro" id="IPR003780">
    <property type="entry name" value="COX15/CtaA_fam"/>
</dbReference>
<dbReference type="STRING" id="204669.Acid345_0340"/>
<protein>
    <submittedName>
        <fullName evidence="13">Cytochrome oxidase assembly</fullName>
    </submittedName>
</protein>